<dbReference type="EMBL" id="SELW01000665">
    <property type="protein sequence ID" value="TID14161.1"/>
    <property type="molecule type" value="Genomic_DNA"/>
</dbReference>
<evidence type="ECO:0000313" key="12">
    <source>
        <dbReference type="Proteomes" id="UP000307173"/>
    </source>
</evidence>
<dbReference type="STRING" id="52247.A0A4T0WWQ3"/>
<keyword evidence="2 9" id="KW-0808">Transferase</keyword>
<dbReference type="CDD" id="cd16482">
    <property type="entry name" value="RING-H2_UBR1-like"/>
    <property type="match status" value="1"/>
</dbReference>
<dbReference type="GO" id="GO:0061630">
    <property type="term" value="F:ubiquitin protein ligase activity"/>
    <property type="evidence" value="ECO:0007669"/>
    <property type="project" value="UniProtKB-UniRule"/>
</dbReference>
<evidence type="ECO:0000256" key="8">
    <source>
        <dbReference type="PROSITE-ProRule" id="PRU00508"/>
    </source>
</evidence>
<name>A0A4T0WWQ3_9ASCO</name>
<dbReference type="GO" id="GO:0008270">
    <property type="term" value="F:zinc ion binding"/>
    <property type="evidence" value="ECO:0007669"/>
    <property type="project" value="UniProtKB-UniRule"/>
</dbReference>
<evidence type="ECO:0000256" key="9">
    <source>
        <dbReference type="RuleBase" id="RU366018"/>
    </source>
</evidence>
<dbReference type="Proteomes" id="UP000307173">
    <property type="component" value="Unassembled WGS sequence"/>
</dbReference>
<evidence type="ECO:0000313" key="11">
    <source>
        <dbReference type="EMBL" id="TID14161.1"/>
    </source>
</evidence>
<protein>
    <recommendedName>
        <fullName evidence="9">E3 ubiquitin-protein ligase</fullName>
        <ecNumber evidence="9">2.3.2.27</ecNumber>
    </recommendedName>
</protein>
<gene>
    <name evidence="11" type="ORF">CANINC_004807</name>
</gene>
<dbReference type="InterPro" id="IPR039164">
    <property type="entry name" value="UBR1-like"/>
</dbReference>
<dbReference type="EC" id="2.3.2.27" evidence="9"/>
<keyword evidence="12" id="KW-1185">Reference proteome</keyword>
<dbReference type="Pfam" id="PF18995">
    <property type="entry name" value="PRT6_C"/>
    <property type="match status" value="1"/>
</dbReference>
<evidence type="ECO:0000256" key="3">
    <source>
        <dbReference type="ARBA" id="ARBA00022723"/>
    </source>
</evidence>
<reference evidence="11 12" key="1">
    <citation type="journal article" date="2019" name="Front. Genet.">
        <title>Whole-Genome Sequencing of the Opportunistic Yeast Pathogen Candida inconspicua Uncovers Its Hybrid Origin.</title>
        <authorList>
            <person name="Mixao V."/>
            <person name="Hansen A.P."/>
            <person name="Saus E."/>
            <person name="Boekhout T."/>
            <person name="Lass-Florl C."/>
            <person name="Gabaldon T."/>
        </authorList>
    </citation>
    <scope>NUCLEOTIDE SEQUENCE [LARGE SCALE GENOMIC DNA]</scope>
    <source>
        <strain evidence="11 12">CBS 180</strain>
    </source>
</reference>
<dbReference type="GO" id="GO:0071596">
    <property type="term" value="P:ubiquitin-dependent protein catabolic process via the N-end rule pathway"/>
    <property type="evidence" value="ECO:0007669"/>
    <property type="project" value="UniProtKB-UniRule"/>
</dbReference>
<dbReference type="OrthoDB" id="26387at2759"/>
<dbReference type="Pfam" id="PF22960">
    <property type="entry name" value="WHD_UBR1"/>
    <property type="match status" value="1"/>
</dbReference>
<comment type="catalytic activity">
    <reaction evidence="1 9">
        <text>S-ubiquitinyl-[E2 ubiquitin-conjugating enzyme]-L-cysteine + [acceptor protein]-L-lysine = [E2 ubiquitin-conjugating enzyme]-L-cysteine + N(6)-ubiquitinyl-[acceptor protein]-L-lysine.</text>
        <dbReference type="EC" id="2.3.2.27"/>
    </reaction>
</comment>
<comment type="pathway">
    <text evidence="9">Protein modification; protein ubiquitination.</text>
</comment>
<sequence>MIDETFNTFGDCNALKGVPFVKKCLLTMASKFDYKYTDAARQSLLNLLNTSLEIDPDDLLIEKSEKNHYGKVCGHRFVRGETCWRCLTCGYDESCALCSSCFHSTSHQGHDVHKSIIQRDFAGCCDCGDEEAYKNLSCPFLLQSDTIELKSTINEQKADYINELIGALIDFILDSMSYSFSSLSPHDSVDQIRLQHEMSALDGEKYSEIEHDTNKYALVLYSDQIHQYRDAVQRIRFVTGKVREFAEMVATRCNTHGRAVVMISENIQYLLKKQEILTSTGLTACIINTREVFREEMCDNIIEWLDDFMQTTLVRKSIEVRSAIARAFLLPYHSGCKNQALNFYHDDVLLNSNSLRANRINDSTLIPKWDISDSLKVECQYLDNVSNDHHGSRLQFMFFFDVRFCKKARVQYHDIIVQCLAKSPKYCHMLVAQYIDIFEIVLTLFLKVDREPELNIMPLLSTQIFSSPSNDALVLKHGDVSKMIGSIYNFVTTGQTTIKLLSEPNTLTESDGVILSTLKSRKWAHVLLDLTYIITRNPEIENIFTFFLSFPQYVYLLKVFQSKPTFIREATQHVEYENQDYTVFFNAVSVISHLSENIGRVLNRIPKEKLLSHGNPMDCWYHSYSKSMKKPFTETLYIIIVRQLILTTFEDQLEDDEMSQNKVIEKEAGVVFKPYPKSNDIQVVDFDIMKGPVSFLHPLHTMLSWMIEMDQSIDTEKSMRHLLDIIEGEYQYYITEKNMEQAVHPKSEFGNNYLGVLGVLDIPLRKIVLSSQIKVGLWVRNGISLKNQMSLYRYGGSREFGYMRDLFLCQIYAAFLQHKDLVAYTFLDRWNIIPWVNLGIISSCYNDGEIHFILEEFVLFLINLVTEDLHLHKVGYEELTYKMIEKEIVQALCYDAKCYNDIVCHIPEHIQTLKKFPIVFEKTVMVVKNCEDNYEEKLYKLKPSLLDIIDPFYVYYSANRRDKCIKKMKEHISKRDSLPLTEVYVAPKQIDWKDCFFGKISDILLDQQILLFLQKTLAYSREEMMKQEVSTKENYDSLFLLTLHLIHIILKSPQICDIDPKYLIDIFKQVHEVHEANILTNNQAKLKAVMKLLFSLLVDMKVELKYEVFGFDVNKVHESFAQFGKNRRVDENSFEKKRKIAKMTKRKLLAKMERQRQRFAENHKVDDPNDSGTDLTQSIESLSDIKLTSGSSALGTTSEIQSDSNISSSMYLDTNEYSEEQLWKFPEHNCLLCHLPSSDDSEIFGVFSYITESNVFRYVPAFDNYWFYKGFGGSVNLDTNEQASENLRIYTDSVEQSKVFGPGFPGTAGEHNTSGYVDNMAVFTSCSHGMHARCFKQYYESAVSKQLSQITRTTPENIQRREFICPLCKAVNNAFIPVCYSVNSKTFSDNFAEKLEAKHLINPKLSDSLLKNPVYLDKIRDELIANVKANIKPSDWFINKIVNELDGTKAYSFKESSKIPFVLKNCLVSVTMVSPPFESFGLTLSRTIDALEIALRGEGYKKKVPDHPLVIYQLNNRSLTSLRVWLQISEIFKSTLGVPRGEPSMNDNQHLYPQSLLGLYSNLFNDNDLMFNGQDYFAALIHCEEVKCIGYPFQKLIGIFLIKHIQQSLMKVMVTLTKRRSFVLEESTEILKTSTFKGDRNRFMNIVQGFMDLDQSSDLLLDVVYSMLIKLVTPFMRKALILAYAKYAIFDDDTLTIDVNMMECDRLSKAMKLPYFDEIIDSLDPHFFLEVTDENKAQLFDSRIAYPGTIELLHLPDNLNDFYSNYYDCLPENQKPDDPAICLFCGEVMDLQKNRYGDDYGSCTMHIKWECMNGGKGIFFIPRSNCCLLLDNGKGSFIDGPYRDDYGEIDKEYKKGHEVHLSKKRYKELMKRVWLNHNIPNTIAQKLENLTDTGGWSTL</sequence>
<dbReference type="GO" id="GO:0016567">
    <property type="term" value="P:protein ubiquitination"/>
    <property type="evidence" value="ECO:0007669"/>
    <property type="project" value="UniProtKB-UniRule"/>
</dbReference>
<dbReference type="UniPathway" id="UPA00143"/>
<evidence type="ECO:0000256" key="6">
    <source>
        <dbReference type="ARBA" id="ARBA00022833"/>
    </source>
</evidence>
<dbReference type="GO" id="GO:0000151">
    <property type="term" value="C:ubiquitin ligase complex"/>
    <property type="evidence" value="ECO:0007669"/>
    <property type="project" value="TreeGrafter"/>
</dbReference>
<evidence type="ECO:0000256" key="1">
    <source>
        <dbReference type="ARBA" id="ARBA00000900"/>
    </source>
</evidence>
<keyword evidence="3 9" id="KW-0479">Metal-binding</keyword>
<dbReference type="PANTHER" id="PTHR21497:SF24">
    <property type="entry name" value="E3 UBIQUITIN-PROTEIN LIGASE UBR1"/>
    <property type="match status" value="1"/>
</dbReference>
<keyword evidence="5 9" id="KW-0833">Ubl conjugation pathway</keyword>
<dbReference type="SMART" id="SM00396">
    <property type="entry name" value="ZnF_UBR1"/>
    <property type="match status" value="1"/>
</dbReference>
<dbReference type="InterPro" id="IPR055194">
    <property type="entry name" value="UBR1-like_WH"/>
</dbReference>
<dbReference type="InterPro" id="IPR003126">
    <property type="entry name" value="Znf_UBR"/>
</dbReference>
<evidence type="ECO:0000256" key="5">
    <source>
        <dbReference type="ARBA" id="ARBA00022786"/>
    </source>
</evidence>
<organism evidence="11 12">
    <name type="scientific">Pichia inconspicua</name>
    <dbReference type="NCBI Taxonomy" id="52247"/>
    <lineage>
        <taxon>Eukaryota</taxon>
        <taxon>Fungi</taxon>
        <taxon>Dikarya</taxon>
        <taxon>Ascomycota</taxon>
        <taxon>Saccharomycotina</taxon>
        <taxon>Pichiomycetes</taxon>
        <taxon>Pichiales</taxon>
        <taxon>Pichiaceae</taxon>
        <taxon>Pichia</taxon>
    </lineage>
</organism>
<evidence type="ECO:0000259" key="10">
    <source>
        <dbReference type="PROSITE" id="PS51157"/>
    </source>
</evidence>
<evidence type="ECO:0000256" key="2">
    <source>
        <dbReference type="ARBA" id="ARBA00022679"/>
    </source>
</evidence>
<evidence type="ECO:0000256" key="7">
    <source>
        <dbReference type="ARBA" id="ARBA00046341"/>
    </source>
</evidence>
<accession>A0A4T0WWQ3</accession>
<dbReference type="InterPro" id="IPR044046">
    <property type="entry name" value="E3_ligase_UBR-like_C"/>
</dbReference>
<dbReference type="CDD" id="cd19673">
    <property type="entry name" value="UBR-box_UBR3"/>
    <property type="match status" value="1"/>
</dbReference>
<dbReference type="PANTHER" id="PTHR21497">
    <property type="entry name" value="UBIQUITIN LIGASE E3 ALPHA-RELATED"/>
    <property type="match status" value="1"/>
</dbReference>
<evidence type="ECO:0000256" key="4">
    <source>
        <dbReference type="ARBA" id="ARBA00022771"/>
    </source>
</evidence>
<keyword evidence="6 9" id="KW-0862">Zinc</keyword>
<comment type="similarity">
    <text evidence="7 9">Belongs to the E3 ubiquitin-protein ligase UBR1-like family.</text>
</comment>
<feature type="domain" description="UBR-type" evidence="10">
    <location>
        <begin position="71"/>
        <end position="143"/>
    </location>
</feature>
<feature type="zinc finger region" description="UBR-type" evidence="8">
    <location>
        <begin position="71"/>
        <end position="143"/>
    </location>
</feature>
<keyword evidence="4 9" id="KW-0863">Zinc-finger</keyword>
<comment type="caution">
    <text evidence="11">The sequence shown here is derived from an EMBL/GenBank/DDBJ whole genome shotgun (WGS) entry which is preliminary data.</text>
</comment>
<dbReference type="PROSITE" id="PS51157">
    <property type="entry name" value="ZF_UBR"/>
    <property type="match status" value="1"/>
</dbReference>
<proteinExistence type="inferred from homology"/>
<dbReference type="Gene3D" id="2.10.110.30">
    <property type="match status" value="1"/>
</dbReference>
<dbReference type="GO" id="GO:0005737">
    <property type="term" value="C:cytoplasm"/>
    <property type="evidence" value="ECO:0007669"/>
    <property type="project" value="TreeGrafter"/>
</dbReference>
<dbReference type="Pfam" id="PF02207">
    <property type="entry name" value="zf-UBR"/>
    <property type="match status" value="1"/>
</dbReference>
<comment type="function">
    <text evidence="9">Ubiquitin ligase protein which is a component of the N-end rule pathway. Recognizes and binds to proteins bearing specific N-terminal residues that are destabilizing according to the N-end rule, leading to their ubiquitination and subsequent degradation.</text>
</comment>